<evidence type="ECO:0000313" key="5">
    <source>
        <dbReference type="Proteomes" id="UP000054053"/>
    </source>
</evidence>
<dbReference type="STRING" id="1159556.A0A063C798"/>
<reference evidence="5" key="2">
    <citation type="journal article" date="2016" name="Genome Announc.">
        <title>Genome sequence of Ustilaginoidea virens IPU010, a rice pathogenic fungus causing false smut.</title>
        <authorList>
            <person name="Kumagai T."/>
            <person name="Ishii T."/>
            <person name="Terai G."/>
            <person name="Umemura M."/>
            <person name="Machida M."/>
            <person name="Asai K."/>
        </authorList>
    </citation>
    <scope>NUCLEOTIDE SEQUENCE [LARGE SCALE GENOMIC DNA]</scope>
    <source>
        <strain evidence="5">IPU010</strain>
    </source>
</reference>
<dbReference type="Pfam" id="PF13577">
    <property type="entry name" value="SnoaL_4"/>
    <property type="match status" value="1"/>
</dbReference>
<feature type="domain" description="SnoaL-like" evidence="1">
    <location>
        <begin position="14"/>
        <end position="141"/>
    </location>
</feature>
<accession>A0A063C798</accession>
<organism evidence="2 5">
    <name type="scientific">Ustilaginoidea virens</name>
    <name type="common">Rice false smut fungus</name>
    <name type="synonym">Villosiclava virens</name>
    <dbReference type="NCBI Taxonomy" id="1159556"/>
    <lineage>
        <taxon>Eukaryota</taxon>
        <taxon>Fungi</taxon>
        <taxon>Dikarya</taxon>
        <taxon>Ascomycota</taxon>
        <taxon>Pezizomycotina</taxon>
        <taxon>Sordariomycetes</taxon>
        <taxon>Hypocreomycetidae</taxon>
        <taxon>Hypocreales</taxon>
        <taxon>Clavicipitaceae</taxon>
        <taxon>Ustilaginoidea</taxon>
    </lineage>
</organism>
<dbReference type="OrthoDB" id="2148716at2759"/>
<gene>
    <name evidence="3" type="ORF">UV8b_05846</name>
    <name evidence="2" type="ORF">UVI_02015550</name>
</gene>
<dbReference type="AlphaFoldDB" id="A0A063C798"/>
<dbReference type="Gene3D" id="3.10.450.50">
    <property type="match status" value="1"/>
</dbReference>
<name>A0A063C798_USTVR</name>
<dbReference type="Proteomes" id="UP000027002">
    <property type="component" value="Chromosome 4"/>
</dbReference>
<proteinExistence type="predicted"/>
<evidence type="ECO:0000313" key="3">
    <source>
        <dbReference type="EMBL" id="QUC21603.1"/>
    </source>
</evidence>
<dbReference type="InterPro" id="IPR037401">
    <property type="entry name" value="SnoaL-like"/>
</dbReference>
<dbReference type="EMBL" id="CP072756">
    <property type="protein sequence ID" value="QUC21603.1"/>
    <property type="molecule type" value="Genomic_DNA"/>
</dbReference>
<evidence type="ECO:0000313" key="4">
    <source>
        <dbReference type="Proteomes" id="UP000027002"/>
    </source>
</evidence>
<sequence length="160" mass="17045">MALPHALGSLTPCEAVADALYRALSGMDHNDAAMFESAFAGQDATMELRDGSGAPPFEGFSAIKANVFAFVSRLDTTHLMSNVRVHFRDEDNASLTAVAMAQHAPSGRGKEPAGPKYLAGAEYKAELVRARADGVWKMKTWAVEVTWAQGDASVMALPTC</sequence>
<dbReference type="RefSeq" id="XP_042999276.1">
    <property type="nucleotide sequence ID" value="XM_043143343.1"/>
</dbReference>
<dbReference type="KEGG" id="uvi:66066623"/>
<dbReference type="CDD" id="cd00531">
    <property type="entry name" value="NTF2_like"/>
    <property type="match status" value="1"/>
</dbReference>
<dbReference type="GeneID" id="66066623"/>
<dbReference type="InterPro" id="IPR032710">
    <property type="entry name" value="NTF2-like_dom_sf"/>
</dbReference>
<keyword evidence="4" id="KW-1185">Reference proteome</keyword>
<evidence type="ECO:0000259" key="1">
    <source>
        <dbReference type="Pfam" id="PF13577"/>
    </source>
</evidence>
<dbReference type="SUPFAM" id="SSF54427">
    <property type="entry name" value="NTF2-like"/>
    <property type="match status" value="1"/>
</dbReference>
<reference evidence="3" key="3">
    <citation type="submission" date="2020-03" db="EMBL/GenBank/DDBJ databases">
        <title>A mixture of massive structural variations and highly conserved coding sequences in Ustilaginoidea virens genome.</title>
        <authorList>
            <person name="Zhang K."/>
            <person name="Zhao Z."/>
            <person name="Zhang Z."/>
            <person name="Li Y."/>
            <person name="Hsiang T."/>
            <person name="Sun W."/>
        </authorList>
    </citation>
    <scope>NUCLEOTIDE SEQUENCE</scope>
    <source>
        <strain evidence="3">UV-8b</strain>
    </source>
</reference>
<dbReference type="EMBL" id="BBTG02000006">
    <property type="protein sequence ID" value="GAO13572.1"/>
    <property type="molecule type" value="Genomic_DNA"/>
</dbReference>
<dbReference type="Proteomes" id="UP000054053">
    <property type="component" value="Unassembled WGS sequence"/>
</dbReference>
<reference evidence="2" key="1">
    <citation type="journal article" date="2016" name="Genome Announc.">
        <title>Genome Sequence of Ustilaginoidea virens IPU010, a Rice Pathogenic Fungus Causing False Smut.</title>
        <authorList>
            <person name="Kumagai T."/>
            <person name="Ishii T."/>
            <person name="Terai G."/>
            <person name="Umemura M."/>
            <person name="Machida M."/>
            <person name="Asai K."/>
        </authorList>
    </citation>
    <scope>NUCLEOTIDE SEQUENCE [LARGE SCALE GENOMIC DNA]</scope>
    <source>
        <strain evidence="2">IPU010</strain>
    </source>
</reference>
<dbReference type="HOGENOM" id="CLU_106738_1_0_1"/>
<protein>
    <recommendedName>
        <fullName evidence="1">SnoaL-like domain-containing protein</fullName>
    </recommendedName>
</protein>
<evidence type="ECO:0000313" key="2">
    <source>
        <dbReference type="EMBL" id="GAO13572.1"/>
    </source>
</evidence>